<dbReference type="InterPro" id="IPR016171">
    <property type="entry name" value="Vanillyl_alc_oxidase_C-sub2"/>
</dbReference>
<name>A0A9P0GDL9_9CUCU</name>
<evidence type="ECO:0000256" key="9">
    <source>
        <dbReference type="ARBA" id="ARBA00049267"/>
    </source>
</evidence>
<dbReference type="FunFam" id="1.10.45.10:FF:000001">
    <property type="entry name" value="D-lactate dehydrogenase mitochondrial"/>
    <property type="match status" value="1"/>
</dbReference>
<dbReference type="OrthoDB" id="5332616at2759"/>
<feature type="domain" description="FAD linked oxidase N-terminal" evidence="10">
    <location>
        <begin position="88"/>
        <end position="224"/>
    </location>
</feature>
<reference evidence="12" key="1">
    <citation type="submission" date="2022-01" db="EMBL/GenBank/DDBJ databases">
        <authorList>
            <person name="King R."/>
        </authorList>
    </citation>
    <scope>NUCLEOTIDE SEQUENCE</scope>
</reference>
<accession>A0A9P0GDL9</accession>
<dbReference type="AlphaFoldDB" id="A0A9P0GDL9"/>
<dbReference type="Pfam" id="PF01565">
    <property type="entry name" value="FAD_binding_4"/>
    <property type="match status" value="1"/>
</dbReference>
<dbReference type="InterPro" id="IPR006094">
    <property type="entry name" value="Oxid_FAD_bind_N"/>
</dbReference>
<dbReference type="EC" id="1.1.99.39" evidence="6"/>
<evidence type="ECO:0000256" key="5">
    <source>
        <dbReference type="ARBA" id="ARBA00023002"/>
    </source>
</evidence>
<dbReference type="Proteomes" id="UP001153636">
    <property type="component" value="Chromosome 2"/>
</dbReference>
<dbReference type="FunFam" id="3.30.70.2190:FF:000001">
    <property type="entry name" value="D-2-hydroxyglutarate dehydrogenase mitochondrial"/>
    <property type="match status" value="1"/>
</dbReference>
<comment type="similarity">
    <text evidence="2">Belongs to the FAD-binding oxidoreductase/transferase type 4 family.</text>
</comment>
<comment type="cofactor">
    <cofactor evidence="1">
        <name>FAD</name>
        <dbReference type="ChEBI" id="CHEBI:57692"/>
    </cofactor>
</comment>
<dbReference type="GO" id="GO:0005739">
    <property type="term" value="C:mitochondrion"/>
    <property type="evidence" value="ECO:0007669"/>
    <property type="project" value="TreeGrafter"/>
</dbReference>
<evidence type="ECO:0000313" key="13">
    <source>
        <dbReference type="Proteomes" id="UP001153636"/>
    </source>
</evidence>
<dbReference type="SUPFAM" id="SSF56176">
    <property type="entry name" value="FAD-binding/transporter-associated domain-like"/>
    <property type="match status" value="1"/>
</dbReference>
<evidence type="ECO:0000256" key="7">
    <source>
        <dbReference type="ARBA" id="ARBA00039639"/>
    </source>
</evidence>
<sequence>MFVKIMRHQTKTFFTFKNVKISTRNISNRPDFTKNRYKITRGNYNYLHEEHIHYFQNLLGESRIVMDLSDLEKYNVDWFNQVRGCSSIVLKPKTTEEVSNILRFCDLNKLAVCPQGGNTSVLGGSVPVFDEVIISTELMNEIVDLDEHSGVITCQAGCILENIDNYLETKGLIVPLDLGAKGTCHIGGNVSTNAGGMRLIQFGNMHGNILGIEAVKANGDVVDCLSTLKKDNTGYHLKHLFIGSEGTLGFVTKVALQCPARPKFRNVAFLGLQNFVKVLKTFKLLRQRLAEILSAVEVIDTPTMEFIKNVNSQNSPIGEYPFYLMIETSGSNERHDEEKLSGFFEEAIHKGLVLNGIVANEPAKIQKIWSVRENIANGFKARGSKMLQYDISLPFKDYYNIMEPIREYTKDVSETVFGFGHMGDGNLHLQIILKSDVTEKIRSKINDFVFEKILELKGSISAEHGIGLLKAKYMDKIKPQSSIKLMKSVKKLMDPNGILNPYKVLL</sequence>
<comment type="function">
    <text evidence="8">Catalyzes the oxidation of D-2-hydroxyglutarate (D-2-HG) to alpha-ketoglutarate. Also catalyzes the oxidation of other D-2-hydroxyacids, such as D-malate (D-MAL) and D-lactate (D-LAC). Exhibits high activities towards D-2-HG and D-MAL but a very weak activity towards D-LAC.</text>
</comment>
<evidence type="ECO:0000259" key="10">
    <source>
        <dbReference type="Pfam" id="PF01565"/>
    </source>
</evidence>
<proteinExistence type="inferred from homology"/>
<keyword evidence="4" id="KW-0274">FAD</keyword>
<dbReference type="GO" id="GO:0050660">
    <property type="term" value="F:flavin adenine dinucleotide binding"/>
    <property type="evidence" value="ECO:0007669"/>
    <property type="project" value="InterPro"/>
</dbReference>
<dbReference type="PANTHER" id="PTHR43716">
    <property type="entry name" value="D-2-HYDROXYGLUTARATE DEHYDROGENASE, MITOCHONDRIAL"/>
    <property type="match status" value="1"/>
</dbReference>
<dbReference type="Gene3D" id="3.30.43.10">
    <property type="entry name" value="Uridine Diphospho-n-acetylenolpyruvylglucosamine Reductase, domain 2"/>
    <property type="match status" value="1"/>
</dbReference>
<dbReference type="InterPro" id="IPR051264">
    <property type="entry name" value="FAD-oxidored/transferase_4"/>
</dbReference>
<keyword evidence="13" id="KW-1185">Reference proteome</keyword>
<keyword evidence="5" id="KW-0560">Oxidoreductase</keyword>
<dbReference type="InterPro" id="IPR016164">
    <property type="entry name" value="FAD-linked_Oxase-like_C"/>
</dbReference>
<evidence type="ECO:0000256" key="6">
    <source>
        <dbReference type="ARBA" id="ARBA00039003"/>
    </source>
</evidence>
<evidence type="ECO:0000259" key="11">
    <source>
        <dbReference type="Pfam" id="PF02913"/>
    </source>
</evidence>
<evidence type="ECO:0000256" key="1">
    <source>
        <dbReference type="ARBA" id="ARBA00001974"/>
    </source>
</evidence>
<dbReference type="Gene3D" id="3.30.465.10">
    <property type="match status" value="1"/>
</dbReference>
<dbReference type="FunFam" id="3.30.43.10:FF:000011">
    <property type="entry name" value="D-lactate dehydrogenase (Cytochrome)"/>
    <property type="match status" value="1"/>
</dbReference>
<dbReference type="PANTHER" id="PTHR43716:SF1">
    <property type="entry name" value="D-2-HYDROXYGLUTARATE DEHYDROGENASE, MITOCHONDRIAL"/>
    <property type="match status" value="1"/>
</dbReference>
<dbReference type="Gene3D" id="1.10.45.10">
    <property type="entry name" value="Vanillyl-alcohol Oxidase, Chain A, domain 4"/>
    <property type="match status" value="1"/>
</dbReference>
<evidence type="ECO:0000256" key="2">
    <source>
        <dbReference type="ARBA" id="ARBA00008000"/>
    </source>
</evidence>
<feature type="domain" description="FAD-binding oxidoreductase/transferase type 4 C-terminal" evidence="11">
    <location>
        <begin position="262"/>
        <end position="504"/>
    </location>
</feature>
<dbReference type="SUPFAM" id="SSF55103">
    <property type="entry name" value="FAD-linked oxidases, C-terminal domain"/>
    <property type="match status" value="1"/>
</dbReference>
<evidence type="ECO:0000313" key="12">
    <source>
        <dbReference type="EMBL" id="CAH1105950.1"/>
    </source>
</evidence>
<evidence type="ECO:0000256" key="3">
    <source>
        <dbReference type="ARBA" id="ARBA00022630"/>
    </source>
</evidence>
<dbReference type="EMBL" id="OV651814">
    <property type="protein sequence ID" value="CAH1105950.1"/>
    <property type="molecule type" value="Genomic_DNA"/>
</dbReference>
<dbReference type="GO" id="GO:0051990">
    <property type="term" value="F:(R)-2-hydroxyglutarate dehydrogenase activity"/>
    <property type="evidence" value="ECO:0007669"/>
    <property type="project" value="UniProtKB-EC"/>
</dbReference>
<dbReference type="InterPro" id="IPR016169">
    <property type="entry name" value="FAD-bd_PCMH_sub2"/>
</dbReference>
<dbReference type="FunFam" id="3.30.465.10:FF:000001">
    <property type="entry name" value="D-2-hydroxyglutarate dehydrogenase, mitochondrial"/>
    <property type="match status" value="1"/>
</dbReference>
<evidence type="ECO:0000256" key="4">
    <source>
        <dbReference type="ARBA" id="ARBA00022827"/>
    </source>
</evidence>
<dbReference type="Gene3D" id="3.30.70.2740">
    <property type="match status" value="1"/>
</dbReference>
<dbReference type="InterPro" id="IPR004113">
    <property type="entry name" value="FAD-bd_oxidored_4_C"/>
</dbReference>
<evidence type="ECO:0000256" key="8">
    <source>
        <dbReference type="ARBA" id="ARBA00045410"/>
    </source>
</evidence>
<protein>
    <recommendedName>
        <fullName evidence="7">D-2-hydroxyglutarate dehydrogenase, mitochondrial</fullName>
        <ecNumber evidence="6">1.1.99.39</ecNumber>
    </recommendedName>
</protein>
<organism evidence="12 13">
    <name type="scientific">Psylliodes chrysocephalus</name>
    <dbReference type="NCBI Taxonomy" id="3402493"/>
    <lineage>
        <taxon>Eukaryota</taxon>
        <taxon>Metazoa</taxon>
        <taxon>Ecdysozoa</taxon>
        <taxon>Arthropoda</taxon>
        <taxon>Hexapoda</taxon>
        <taxon>Insecta</taxon>
        <taxon>Pterygota</taxon>
        <taxon>Neoptera</taxon>
        <taxon>Endopterygota</taxon>
        <taxon>Coleoptera</taxon>
        <taxon>Polyphaga</taxon>
        <taxon>Cucujiformia</taxon>
        <taxon>Chrysomeloidea</taxon>
        <taxon>Chrysomelidae</taxon>
        <taxon>Galerucinae</taxon>
        <taxon>Alticini</taxon>
        <taxon>Psylliodes</taxon>
    </lineage>
</organism>
<dbReference type="Pfam" id="PF02913">
    <property type="entry name" value="FAD-oxidase_C"/>
    <property type="match status" value="1"/>
</dbReference>
<gene>
    <name evidence="12" type="ORF">PSYICH_LOCUS6930</name>
</gene>
<keyword evidence="3" id="KW-0285">Flavoprotein</keyword>
<comment type="catalytic activity">
    <reaction evidence="9">
        <text>(R)-malate + A = oxaloacetate + AH2</text>
        <dbReference type="Rhea" id="RHEA:67460"/>
        <dbReference type="ChEBI" id="CHEBI:13193"/>
        <dbReference type="ChEBI" id="CHEBI:15588"/>
        <dbReference type="ChEBI" id="CHEBI:16452"/>
        <dbReference type="ChEBI" id="CHEBI:17499"/>
    </reaction>
    <physiologicalReaction direction="left-to-right" evidence="9">
        <dbReference type="Rhea" id="RHEA:67461"/>
    </physiologicalReaction>
</comment>
<dbReference type="InterPro" id="IPR016167">
    <property type="entry name" value="FAD-bd_PCMH_sub1"/>
</dbReference>
<dbReference type="InterPro" id="IPR036318">
    <property type="entry name" value="FAD-bd_PCMH-like_sf"/>
</dbReference>
<dbReference type="Gene3D" id="3.30.70.2190">
    <property type="match status" value="1"/>
</dbReference>